<keyword evidence="3" id="KW-1185">Reference proteome</keyword>
<feature type="region of interest" description="Disordered" evidence="1">
    <location>
        <begin position="193"/>
        <end position="348"/>
    </location>
</feature>
<dbReference type="AlphaFoldDB" id="A0A8S1CJJ9"/>
<feature type="compositionally biased region" description="Basic residues" evidence="1">
    <location>
        <begin position="310"/>
        <end position="324"/>
    </location>
</feature>
<dbReference type="OrthoDB" id="185618at2759"/>
<evidence type="ECO:0000313" key="2">
    <source>
        <dbReference type="EMBL" id="CAB3368451.1"/>
    </source>
</evidence>
<reference evidence="2 3" key="1">
    <citation type="submission" date="2020-04" db="EMBL/GenBank/DDBJ databases">
        <authorList>
            <person name="Alioto T."/>
            <person name="Alioto T."/>
            <person name="Gomez Garrido J."/>
        </authorList>
    </citation>
    <scope>NUCLEOTIDE SEQUENCE [LARGE SCALE GENOMIC DNA]</scope>
</reference>
<dbReference type="Proteomes" id="UP000494165">
    <property type="component" value="Unassembled WGS sequence"/>
</dbReference>
<protein>
    <submittedName>
        <fullName evidence="2">Uncharacterized protein</fullName>
    </submittedName>
</protein>
<evidence type="ECO:0000256" key="1">
    <source>
        <dbReference type="SAM" id="MobiDB-lite"/>
    </source>
</evidence>
<evidence type="ECO:0000313" key="3">
    <source>
        <dbReference type="Proteomes" id="UP000494165"/>
    </source>
</evidence>
<dbReference type="EMBL" id="CADEPI010000038">
    <property type="protein sequence ID" value="CAB3368451.1"/>
    <property type="molecule type" value="Genomic_DNA"/>
</dbReference>
<feature type="region of interest" description="Disordered" evidence="1">
    <location>
        <begin position="96"/>
        <end position="163"/>
    </location>
</feature>
<feature type="compositionally biased region" description="Basic and acidic residues" evidence="1">
    <location>
        <begin position="108"/>
        <end position="127"/>
    </location>
</feature>
<feature type="compositionally biased region" description="Low complexity" evidence="1">
    <location>
        <begin position="246"/>
        <end position="274"/>
    </location>
</feature>
<comment type="caution">
    <text evidence="2">The sequence shown here is derived from an EMBL/GenBank/DDBJ whole genome shotgun (WGS) entry which is preliminary data.</text>
</comment>
<accession>A0A8S1CJJ9</accession>
<gene>
    <name evidence="2" type="ORF">CLODIP_2_CD07222</name>
</gene>
<proteinExistence type="predicted"/>
<organism evidence="2 3">
    <name type="scientific">Cloeon dipterum</name>
    <dbReference type="NCBI Taxonomy" id="197152"/>
    <lineage>
        <taxon>Eukaryota</taxon>
        <taxon>Metazoa</taxon>
        <taxon>Ecdysozoa</taxon>
        <taxon>Arthropoda</taxon>
        <taxon>Hexapoda</taxon>
        <taxon>Insecta</taxon>
        <taxon>Pterygota</taxon>
        <taxon>Palaeoptera</taxon>
        <taxon>Ephemeroptera</taxon>
        <taxon>Pisciforma</taxon>
        <taxon>Baetidae</taxon>
        <taxon>Cloeon</taxon>
    </lineage>
</organism>
<feature type="compositionally biased region" description="Basic and acidic residues" evidence="1">
    <location>
        <begin position="286"/>
        <end position="296"/>
    </location>
</feature>
<sequence>MSSEEAKGAGGGGNEASTLRLGCKVQGNRQLSSQIVTKDEIAEEINNRFSKSASDTTRPFVDKRVLQEALLALKFDEQFVRKIDPSNEEFLLAQEKKRANSEAAGAADEPRSRFGKRLDPKMEKELALKQLSELPTLKRRRKNADVASPPEPPPAPSVFNEKVLQNLKRSVQRSARHSALVLKPEAVRTALERLGVPPQAAEGPAEPLTLSEELNPYRPSASRIIRRHSSSEDEDDSDPEDSHTSLAETGGTVATEAPAEATATEALSSEAAAPKDQCTNCTAEGDQLKIEVKEEPPSELSPNGPDVRVMRSRVQKTYPSKRRSAPSPGDDGRRTYLSPVMKKQLGRI</sequence>
<name>A0A8S1CJJ9_9INSE</name>